<dbReference type="Pfam" id="PF01323">
    <property type="entry name" value="DSBA"/>
    <property type="match status" value="1"/>
</dbReference>
<dbReference type="InterPro" id="IPR001853">
    <property type="entry name" value="DSBA-like_thioredoxin_dom"/>
</dbReference>
<protein>
    <submittedName>
        <fullName evidence="2">DSBA-like thioredoxin domain-containing protein</fullName>
    </submittedName>
</protein>
<dbReference type="Proteomes" id="UP000247647">
    <property type="component" value="Unassembled WGS sequence"/>
</dbReference>
<dbReference type="GeneID" id="37124987"/>
<gene>
    <name evidence="2" type="ORF">BO87DRAFT_373377</name>
</gene>
<evidence type="ECO:0000259" key="1">
    <source>
        <dbReference type="Pfam" id="PF01323"/>
    </source>
</evidence>
<dbReference type="SUPFAM" id="SSF52833">
    <property type="entry name" value="Thioredoxin-like"/>
    <property type="match status" value="1"/>
</dbReference>
<dbReference type="OrthoDB" id="1930760at2759"/>
<evidence type="ECO:0000313" key="3">
    <source>
        <dbReference type="Proteomes" id="UP000247647"/>
    </source>
</evidence>
<dbReference type="PANTHER" id="PTHR13887:SF41">
    <property type="entry name" value="THIOREDOXIN SUPERFAMILY PROTEIN"/>
    <property type="match status" value="1"/>
</dbReference>
<dbReference type="GO" id="GO:0016491">
    <property type="term" value="F:oxidoreductase activity"/>
    <property type="evidence" value="ECO:0007669"/>
    <property type="project" value="InterPro"/>
</dbReference>
<feature type="domain" description="DSBA-like thioredoxin" evidence="1">
    <location>
        <begin position="37"/>
        <end position="251"/>
    </location>
</feature>
<dbReference type="RefSeq" id="XP_025483159.1">
    <property type="nucleotide sequence ID" value="XM_025622531.1"/>
</dbReference>
<dbReference type="AlphaFoldDB" id="A0A318YSP8"/>
<evidence type="ECO:0000313" key="2">
    <source>
        <dbReference type="EMBL" id="PYH37681.1"/>
    </source>
</evidence>
<dbReference type="Gene3D" id="3.40.30.10">
    <property type="entry name" value="Glutaredoxin"/>
    <property type="match status" value="1"/>
</dbReference>
<keyword evidence="3" id="KW-1185">Reference proteome</keyword>
<proteinExistence type="predicted"/>
<reference evidence="2" key="1">
    <citation type="submission" date="2016-12" db="EMBL/GenBank/DDBJ databases">
        <title>The genomes of Aspergillus section Nigri reveals drivers in fungal speciation.</title>
        <authorList>
            <consortium name="DOE Joint Genome Institute"/>
            <person name="Vesth T.C."/>
            <person name="Nybo J."/>
            <person name="Theobald S."/>
            <person name="Brandl J."/>
            <person name="Frisvad J.C."/>
            <person name="Nielsen K.F."/>
            <person name="Lyhne E.K."/>
            <person name="Kogle M.E."/>
            <person name="Kuo A."/>
            <person name="Riley R."/>
            <person name="Clum A."/>
            <person name="Nolan M."/>
            <person name="Lipzen A."/>
            <person name="Salamov A."/>
            <person name="Henrissat B."/>
            <person name="Wiebenga A."/>
            <person name="De Vries R.P."/>
            <person name="Grigoriev I.V."/>
            <person name="Mortensen U.H."/>
            <person name="Andersen M.R."/>
            <person name="Baker S.E."/>
        </authorList>
    </citation>
    <scope>NUCLEOTIDE SEQUENCE [LARGE SCALE GENOMIC DNA]</scope>
    <source>
        <strain evidence="2">CBS 115656</strain>
    </source>
</reference>
<name>A0A318YSP8_ASPNB</name>
<dbReference type="InterPro" id="IPR036249">
    <property type="entry name" value="Thioredoxin-like_sf"/>
</dbReference>
<dbReference type="EMBL" id="KZ821449">
    <property type="protein sequence ID" value="PYH37681.1"/>
    <property type="molecule type" value="Genomic_DNA"/>
</dbReference>
<dbReference type="PANTHER" id="PTHR13887">
    <property type="entry name" value="GLUTATHIONE S-TRANSFERASE KAPPA"/>
    <property type="match status" value="1"/>
</dbReference>
<organism evidence="2 3">
    <name type="scientific">Aspergillus neoniger (strain CBS 115656)</name>
    <dbReference type="NCBI Taxonomy" id="1448310"/>
    <lineage>
        <taxon>Eukaryota</taxon>
        <taxon>Fungi</taxon>
        <taxon>Dikarya</taxon>
        <taxon>Ascomycota</taxon>
        <taxon>Pezizomycotina</taxon>
        <taxon>Eurotiomycetes</taxon>
        <taxon>Eurotiomycetidae</taxon>
        <taxon>Eurotiales</taxon>
        <taxon>Aspergillaceae</taxon>
        <taxon>Aspergillus</taxon>
        <taxon>Aspergillus subgen. Circumdati</taxon>
    </lineage>
</organism>
<sequence>MALIKLTVISDPVCPWVCYNPPTASYIHLNLNFHTQCYIGYRRLTKAIRLYQKTYPGGSQDRIRISWKPYFLDREAPMESVPYIERMTQRLGADKVLAAKARLERLGVQEGIHFKFGGRFGSSLRAHQVMLLSELVSREEENDGRGVRDIATAVAEGIFRAHFEDELEITDIETLVRVAVYASEGYLEEARVRAWLEQGQGVEEIDDMAATARREGAHGVPYFRISGGEVAEGGALTLSGTQDVDEFLKALIAHKTGKELESADQEAGQAMTSC</sequence>
<accession>A0A318YSP8</accession>
<dbReference type="CDD" id="cd03024">
    <property type="entry name" value="DsbA_FrnE"/>
    <property type="match status" value="1"/>
</dbReference>